<dbReference type="Proteomes" id="UP001320831">
    <property type="component" value="Unassembled WGS sequence"/>
</dbReference>
<name>A0ABT2LMG7_9HYPH</name>
<sequence length="340" mass="36657">MGGRKSVCACMCGAALLAFSVMTGEAAAQSRICRNLEAQLSVVPRAASRAQIDQYDRAIARQETELARARESARRARCGGVFGGRNAQCPALTSTIRRMTDNLADLKRKRSAMGGGNGRQQRARLLAALEQNGCRGAATATKPPRQRRESADRTAPKAPLPPAGATYRTMCVRLCDGYYFPISFSVPPSLFQRDTKTCRARCPQADTALYVHRVPQEESDEMVSARDGTPYRDLGTAFAYRTASSNGPACGCKVRKPEGYTVVAGENEGLTDEPEEDAVLSSPAQTQGSIVSFGREEQPVEKAPVTADTGERRVRVVGPEFFPDLEEAIDLRAPAPTPAP</sequence>
<dbReference type="RefSeq" id="WP_260902546.1">
    <property type="nucleotide sequence ID" value="NZ_JAOCZP010000003.1"/>
</dbReference>
<dbReference type="EMBL" id="JAOCZP010000003">
    <property type="protein sequence ID" value="MCT7375496.1"/>
    <property type="molecule type" value="Genomic_DNA"/>
</dbReference>
<evidence type="ECO:0000256" key="3">
    <source>
        <dbReference type="SAM" id="SignalP"/>
    </source>
</evidence>
<feature type="signal peptide" evidence="3">
    <location>
        <begin position="1"/>
        <end position="23"/>
    </location>
</feature>
<evidence type="ECO:0000256" key="1">
    <source>
        <dbReference type="SAM" id="Coils"/>
    </source>
</evidence>
<dbReference type="Pfam" id="PF11064">
    <property type="entry name" value="DUF2865"/>
    <property type="match status" value="1"/>
</dbReference>
<accession>A0ABT2LMG7</accession>
<protein>
    <submittedName>
        <fullName evidence="4">DUF2865 domain-containing protein</fullName>
    </submittedName>
</protein>
<evidence type="ECO:0000313" key="4">
    <source>
        <dbReference type="EMBL" id="MCT7375496.1"/>
    </source>
</evidence>
<comment type="caution">
    <text evidence="4">The sequence shown here is derived from an EMBL/GenBank/DDBJ whole genome shotgun (WGS) entry which is preliminary data.</text>
</comment>
<feature type="compositionally biased region" description="Basic and acidic residues" evidence="2">
    <location>
        <begin position="146"/>
        <end position="155"/>
    </location>
</feature>
<feature type="chain" id="PRO_5046546805" evidence="3">
    <location>
        <begin position="24"/>
        <end position="340"/>
    </location>
</feature>
<keyword evidence="3" id="KW-0732">Signal</keyword>
<evidence type="ECO:0000313" key="5">
    <source>
        <dbReference type="Proteomes" id="UP001320831"/>
    </source>
</evidence>
<feature type="region of interest" description="Disordered" evidence="2">
    <location>
        <begin position="134"/>
        <end position="161"/>
    </location>
</feature>
<evidence type="ECO:0000256" key="2">
    <source>
        <dbReference type="SAM" id="MobiDB-lite"/>
    </source>
</evidence>
<organism evidence="4 5">
    <name type="scientific">Chelativorans salis</name>
    <dbReference type="NCBI Taxonomy" id="2978478"/>
    <lineage>
        <taxon>Bacteria</taxon>
        <taxon>Pseudomonadati</taxon>
        <taxon>Pseudomonadota</taxon>
        <taxon>Alphaproteobacteria</taxon>
        <taxon>Hyphomicrobiales</taxon>
        <taxon>Phyllobacteriaceae</taxon>
        <taxon>Chelativorans</taxon>
    </lineage>
</organism>
<keyword evidence="1" id="KW-0175">Coiled coil</keyword>
<reference evidence="4 5" key="1">
    <citation type="submission" date="2022-09" db="EMBL/GenBank/DDBJ databases">
        <title>Chelativorans salina sp. nov., a novel slightly halophilic bacterium isolated from a saline lake sediment enrichment.</title>
        <authorList>
            <person name="Gao L."/>
            <person name="Fang B.-Z."/>
            <person name="Li W.-J."/>
        </authorList>
    </citation>
    <scope>NUCLEOTIDE SEQUENCE [LARGE SCALE GENOMIC DNA]</scope>
    <source>
        <strain evidence="4 5">EGI FJ00035</strain>
    </source>
</reference>
<feature type="coiled-coil region" evidence="1">
    <location>
        <begin position="45"/>
        <end position="72"/>
    </location>
</feature>
<keyword evidence="5" id="KW-1185">Reference proteome</keyword>
<gene>
    <name evidence="4" type="ORF">N5A92_10685</name>
</gene>
<dbReference type="InterPro" id="IPR021293">
    <property type="entry name" value="DUF2865"/>
</dbReference>
<proteinExistence type="predicted"/>